<dbReference type="Proteomes" id="UP001215280">
    <property type="component" value="Unassembled WGS sequence"/>
</dbReference>
<dbReference type="EMBL" id="JARJLG010000014">
    <property type="protein sequence ID" value="KAJ7775704.1"/>
    <property type="molecule type" value="Genomic_DNA"/>
</dbReference>
<gene>
    <name evidence="1" type="ORF">DFH07DRAFT_767114</name>
</gene>
<organism evidence="1 2">
    <name type="scientific">Mycena maculata</name>
    <dbReference type="NCBI Taxonomy" id="230809"/>
    <lineage>
        <taxon>Eukaryota</taxon>
        <taxon>Fungi</taxon>
        <taxon>Dikarya</taxon>
        <taxon>Basidiomycota</taxon>
        <taxon>Agaricomycotina</taxon>
        <taxon>Agaricomycetes</taxon>
        <taxon>Agaricomycetidae</taxon>
        <taxon>Agaricales</taxon>
        <taxon>Marasmiineae</taxon>
        <taxon>Mycenaceae</taxon>
        <taxon>Mycena</taxon>
    </lineage>
</organism>
<name>A0AAD7NUL4_9AGAR</name>
<reference evidence="1" key="1">
    <citation type="submission" date="2023-03" db="EMBL/GenBank/DDBJ databases">
        <title>Massive genome expansion in bonnet fungi (Mycena s.s.) driven by repeated elements and novel gene families across ecological guilds.</title>
        <authorList>
            <consortium name="Lawrence Berkeley National Laboratory"/>
            <person name="Harder C.B."/>
            <person name="Miyauchi S."/>
            <person name="Viragh M."/>
            <person name="Kuo A."/>
            <person name="Thoen E."/>
            <person name="Andreopoulos B."/>
            <person name="Lu D."/>
            <person name="Skrede I."/>
            <person name="Drula E."/>
            <person name="Henrissat B."/>
            <person name="Morin E."/>
            <person name="Kohler A."/>
            <person name="Barry K."/>
            <person name="LaButti K."/>
            <person name="Morin E."/>
            <person name="Salamov A."/>
            <person name="Lipzen A."/>
            <person name="Mereny Z."/>
            <person name="Hegedus B."/>
            <person name="Baldrian P."/>
            <person name="Stursova M."/>
            <person name="Weitz H."/>
            <person name="Taylor A."/>
            <person name="Grigoriev I.V."/>
            <person name="Nagy L.G."/>
            <person name="Martin F."/>
            <person name="Kauserud H."/>
        </authorList>
    </citation>
    <scope>NUCLEOTIDE SEQUENCE</scope>
    <source>
        <strain evidence="1">CBHHK188m</strain>
    </source>
</reference>
<evidence type="ECO:0000313" key="1">
    <source>
        <dbReference type="EMBL" id="KAJ7775704.1"/>
    </source>
</evidence>
<sequence length="146" mass="16266">MSFLQGSIDLPTKLGMYRTLSPLAGIRVSPLQHQENPDLPFGNQLPGTIRSIHSKPDVMLDIALLNAVDVEQHHITWSGLPWILHTDNLYTSLTYFLGPNPFNPGKFFRGESRFPLMGLHLNSDLTFYVQGSSSSYESSVTSMSIT</sequence>
<dbReference type="AlphaFoldDB" id="A0AAD7NUL4"/>
<proteinExistence type="predicted"/>
<protein>
    <submittedName>
        <fullName evidence="1">Uncharacterized protein</fullName>
    </submittedName>
</protein>
<keyword evidence="2" id="KW-1185">Reference proteome</keyword>
<accession>A0AAD7NUL4</accession>
<evidence type="ECO:0000313" key="2">
    <source>
        <dbReference type="Proteomes" id="UP001215280"/>
    </source>
</evidence>
<comment type="caution">
    <text evidence="1">The sequence shown here is derived from an EMBL/GenBank/DDBJ whole genome shotgun (WGS) entry which is preliminary data.</text>
</comment>